<evidence type="ECO:0000313" key="4">
    <source>
        <dbReference type="Proteomes" id="UP000215595"/>
    </source>
</evidence>
<feature type="chain" id="PRO_5013078940" evidence="2">
    <location>
        <begin position="18"/>
        <end position="190"/>
    </location>
</feature>
<feature type="region of interest" description="Disordered" evidence="1">
    <location>
        <begin position="31"/>
        <end position="59"/>
    </location>
</feature>
<name>A0A258FU01_9CAUL</name>
<proteinExistence type="predicted"/>
<comment type="caution">
    <text evidence="3">The sequence shown here is derived from an EMBL/GenBank/DDBJ whole genome shotgun (WGS) entry which is preliminary data.</text>
</comment>
<keyword evidence="2" id="KW-0732">Signal</keyword>
<gene>
    <name evidence="3" type="ORF">B7Z01_02650</name>
</gene>
<feature type="signal peptide" evidence="2">
    <location>
        <begin position="1"/>
        <end position="17"/>
    </location>
</feature>
<dbReference type="AlphaFoldDB" id="A0A258FU01"/>
<reference evidence="3 4" key="1">
    <citation type="submission" date="2017-03" db="EMBL/GenBank/DDBJ databases">
        <title>Lifting the veil on microbial sulfur biogeochemistry in mining wastewaters.</title>
        <authorList>
            <person name="Kantor R.S."/>
            <person name="Colenbrander Nelson T."/>
            <person name="Marshall S."/>
            <person name="Bennett D."/>
            <person name="Apte S."/>
            <person name="Camacho D."/>
            <person name="Thomas B.C."/>
            <person name="Warren L.A."/>
            <person name="Banfield J.F."/>
        </authorList>
    </citation>
    <scope>NUCLEOTIDE SEQUENCE [LARGE SCALE GENOMIC DNA]</scope>
    <source>
        <strain evidence="3">32-69-9</strain>
    </source>
</reference>
<dbReference type="Proteomes" id="UP000215595">
    <property type="component" value="Unassembled WGS sequence"/>
</dbReference>
<organism evidence="3 4">
    <name type="scientific">Brevundimonas subvibrioides</name>
    <dbReference type="NCBI Taxonomy" id="74313"/>
    <lineage>
        <taxon>Bacteria</taxon>
        <taxon>Pseudomonadati</taxon>
        <taxon>Pseudomonadota</taxon>
        <taxon>Alphaproteobacteria</taxon>
        <taxon>Caulobacterales</taxon>
        <taxon>Caulobacteraceae</taxon>
        <taxon>Brevundimonas</taxon>
    </lineage>
</organism>
<accession>A0A258FU01</accession>
<sequence>MSLFALILLAVSPVQQAGAVPYTREVYAPPPVRPFEPPSSFGRVTAEGDGGGDPRRPPIVAPVAVENYSRSYEHAPSTADNAYDRGVDNAEAAMDARMGPLDGLWTLRDAEGRLILQLSLSDRSPDRPLEGAFRRTGGTGGTAPIEAASQGEGRLVLTLGDAQLELTPAGDLWQGTWFEDGQIRAVRLTR</sequence>
<evidence type="ECO:0000313" key="3">
    <source>
        <dbReference type="EMBL" id="OYX35363.1"/>
    </source>
</evidence>
<dbReference type="EMBL" id="NCEB01000004">
    <property type="protein sequence ID" value="OYX35363.1"/>
    <property type="molecule type" value="Genomic_DNA"/>
</dbReference>
<protein>
    <submittedName>
        <fullName evidence="3">Uncharacterized protein</fullName>
    </submittedName>
</protein>
<evidence type="ECO:0000256" key="1">
    <source>
        <dbReference type="SAM" id="MobiDB-lite"/>
    </source>
</evidence>
<evidence type="ECO:0000256" key="2">
    <source>
        <dbReference type="SAM" id="SignalP"/>
    </source>
</evidence>